<dbReference type="Pfam" id="PF05861">
    <property type="entry name" value="PhnI"/>
    <property type="match status" value="1"/>
</dbReference>
<organism evidence="1 2">
    <name type="scientific">Halanaerobium congolense</name>
    <dbReference type="NCBI Taxonomy" id="54121"/>
    <lineage>
        <taxon>Bacteria</taxon>
        <taxon>Bacillati</taxon>
        <taxon>Bacillota</taxon>
        <taxon>Clostridia</taxon>
        <taxon>Halanaerobiales</taxon>
        <taxon>Halanaerobiaceae</taxon>
        <taxon>Halanaerobium</taxon>
    </lineage>
</organism>
<dbReference type="PIRSF" id="PIRSF007313">
    <property type="entry name" value="PhnI"/>
    <property type="match status" value="1"/>
</dbReference>
<accession>A0A318E354</accession>
<evidence type="ECO:0000313" key="1">
    <source>
        <dbReference type="EMBL" id="PXV65562.1"/>
    </source>
</evidence>
<protein>
    <submittedName>
        <fullName evidence="1">Alpha-D-ribose 1-methylphosphonate 5-triphosphate synthase subunit PhnI</fullName>
    </submittedName>
</protein>
<name>A0A318E354_9FIRM</name>
<dbReference type="AlphaFoldDB" id="A0A318E354"/>
<comment type="caution">
    <text evidence="1">The sequence shown here is derived from an EMBL/GenBank/DDBJ whole genome shotgun (WGS) entry which is preliminary data.</text>
</comment>
<dbReference type="InterPro" id="IPR008773">
    <property type="entry name" value="PhnI"/>
</dbReference>
<gene>
    <name evidence="1" type="ORF">C8C78_1137</name>
</gene>
<reference evidence="1 2" key="1">
    <citation type="submission" date="2018-04" db="EMBL/GenBank/DDBJ databases">
        <title>Subsurface microbial communities from deep shales in Ohio and West Virginia, USA.</title>
        <authorList>
            <person name="Wrighton K."/>
        </authorList>
    </citation>
    <scope>NUCLEOTIDE SEQUENCE [LARGE SCALE GENOMIC DNA]</scope>
    <source>
        <strain evidence="1 2">MSL28</strain>
    </source>
</reference>
<dbReference type="GO" id="GO:0019634">
    <property type="term" value="P:organic phosphonate metabolic process"/>
    <property type="evidence" value="ECO:0007669"/>
    <property type="project" value="InterPro"/>
</dbReference>
<sequence>MGYVAVRGGSKAVENAEKLVEYFRIKGESSLLDIEAVKDQFRLGIDKIMSEGSLYDRDLAAAALKQSEGDKIEASFLLRAFRATKPRAYYSTIEKTNEMRILRRISAAFKDVPGGQILGPTRDYTTRLIDYKLFNEDREAVNKFKEEFLEEINNKSEDELESRPEFPKVIDLLKEEGLLIHNDEKKKQIKPDTDITRDGLDFPASRSAALQVMARGETGGMITLAYSTMRGYGNIHPVLGELRVGYLPLKINHPEKDEEVVLGEVLVTEAEVISQEFSDNEDQDMPVFTVGYGICFGHNEEKAIAMAVLDRSMAADSSDAPAEDQEFVLSHIDGIEAAGFTAHWKLPHYVTFQSVLDRIRKSQAEGRVKDE</sequence>
<proteinExistence type="predicted"/>
<dbReference type="RefSeq" id="WP_110300920.1">
    <property type="nucleotide sequence ID" value="NZ_QICM01000013.1"/>
</dbReference>
<evidence type="ECO:0000313" key="2">
    <source>
        <dbReference type="Proteomes" id="UP000247389"/>
    </source>
</evidence>
<dbReference type="Proteomes" id="UP000247389">
    <property type="component" value="Unassembled WGS sequence"/>
</dbReference>
<dbReference type="EMBL" id="QICM01000013">
    <property type="protein sequence ID" value="PXV65562.1"/>
    <property type="molecule type" value="Genomic_DNA"/>
</dbReference>